<dbReference type="AlphaFoldDB" id="A0A0G1DKZ1"/>
<feature type="chain" id="PRO_5002536510" evidence="2">
    <location>
        <begin position="27"/>
        <end position="279"/>
    </location>
</feature>
<reference evidence="3 4" key="1">
    <citation type="journal article" date="2015" name="Nature">
        <title>rRNA introns, odd ribosomes, and small enigmatic genomes across a large radiation of phyla.</title>
        <authorList>
            <person name="Brown C.T."/>
            <person name="Hug L.A."/>
            <person name="Thomas B.C."/>
            <person name="Sharon I."/>
            <person name="Castelle C.J."/>
            <person name="Singh A."/>
            <person name="Wilkins M.J."/>
            <person name="Williams K.H."/>
            <person name="Banfield J.F."/>
        </authorList>
    </citation>
    <scope>NUCLEOTIDE SEQUENCE [LARGE SCALE GENOMIC DNA]</scope>
</reference>
<keyword evidence="2" id="KW-0732">Signal</keyword>
<gene>
    <name evidence="3" type="ORF">UV42_C0026G0007</name>
</gene>
<feature type="region of interest" description="Disordered" evidence="1">
    <location>
        <begin position="117"/>
        <end position="139"/>
    </location>
</feature>
<feature type="compositionally biased region" description="Gly residues" evidence="1">
    <location>
        <begin position="124"/>
        <end position="134"/>
    </location>
</feature>
<feature type="region of interest" description="Disordered" evidence="1">
    <location>
        <begin position="27"/>
        <end position="47"/>
    </location>
</feature>
<evidence type="ECO:0000313" key="3">
    <source>
        <dbReference type="EMBL" id="KKS71501.1"/>
    </source>
</evidence>
<protein>
    <submittedName>
        <fullName evidence="3">Uncharacterized protein</fullName>
    </submittedName>
</protein>
<sequence>MNKPQITTTAAILFAVATMGIGLANAQGSASSEGANPPQRSFGQAQHQRMDQVLEATDYASFVDEVGTDAKILDVITEDNFGQFLKMHELMQSGDLDGAKTIADELDMPYGMKDMRQDGRGRGAEGMGQRGGNRGQLSEEERTAVDAAMESGDYQAFIKAHGADSDITSRVSEEQFKDMVTRHKENETRRDAVQASIDARDYDSFVKAVGTDAPFLNQVNETNFAQFAEMHDLRQAGDVAGANTIAEELGISVGPKNGQGAGMGIGMKGGRGMHDVRTL</sequence>
<comment type="caution">
    <text evidence="3">The sequence shown here is derived from an EMBL/GenBank/DDBJ whole genome shotgun (WGS) entry which is preliminary data.</text>
</comment>
<evidence type="ECO:0000256" key="1">
    <source>
        <dbReference type="SAM" id="MobiDB-lite"/>
    </source>
</evidence>
<name>A0A0G1DKZ1_9BACT</name>
<dbReference type="EMBL" id="LCEK01000026">
    <property type="protein sequence ID" value="KKS71501.1"/>
    <property type="molecule type" value="Genomic_DNA"/>
</dbReference>
<accession>A0A0G1DKZ1</accession>
<evidence type="ECO:0000313" key="4">
    <source>
        <dbReference type="Proteomes" id="UP000033867"/>
    </source>
</evidence>
<dbReference type="Proteomes" id="UP000033867">
    <property type="component" value="Unassembled WGS sequence"/>
</dbReference>
<organism evidence="3 4">
    <name type="scientific">Candidatus Magasanikbacteria bacterium GW2011_GWE2_42_7</name>
    <dbReference type="NCBI Taxonomy" id="1619052"/>
    <lineage>
        <taxon>Bacteria</taxon>
        <taxon>Candidatus Magasanikiibacteriota</taxon>
    </lineage>
</organism>
<evidence type="ECO:0000256" key="2">
    <source>
        <dbReference type="SAM" id="SignalP"/>
    </source>
</evidence>
<feature type="signal peptide" evidence="2">
    <location>
        <begin position="1"/>
        <end position="26"/>
    </location>
</feature>
<proteinExistence type="predicted"/>